<dbReference type="AlphaFoldDB" id="A0A848DDQ7"/>
<dbReference type="InterPro" id="IPR002577">
    <property type="entry name" value="HTH_HxlR"/>
</dbReference>
<dbReference type="SUPFAM" id="SSF46785">
    <property type="entry name" value="Winged helix' DNA-binding domain"/>
    <property type="match status" value="1"/>
</dbReference>
<organism evidence="2 3">
    <name type="scientific">Pseudonocardia bannensis</name>
    <dbReference type="NCBI Taxonomy" id="630973"/>
    <lineage>
        <taxon>Bacteria</taxon>
        <taxon>Bacillati</taxon>
        <taxon>Actinomycetota</taxon>
        <taxon>Actinomycetes</taxon>
        <taxon>Pseudonocardiales</taxon>
        <taxon>Pseudonocardiaceae</taxon>
        <taxon>Pseudonocardia</taxon>
    </lineage>
</organism>
<dbReference type="Gene3D" id="1.10.10.10">
    <property type="entry name" value="Winged helix-like DNA-binding domain superfamily/Winged helix DNA-binding domain"/>
    <property type="match status" value="1"/>
</dbReference>
<dbReference type="EMBL" id="JAAXKZ010000008">
    <property type="protein sequence ID" value="NMH90712.1"/>
    <property type="molecule type" value="Genomic_DNA"/>
</dbReference>
<dbReference type="Pfam" id="PF01638">
    <property type="entry name" value="HxlR"/>
    <property type="match status" value="1"/>
</dbReference>
<dbReference type="Proteomes" id="UP000586918">
    <property type="component" value="Unassembled WGS sequence"/>
</dbReference>
<evidence type="ECO:0000313" key="2">
    <source>
        <dbReference type="EMBL" id="NMH90712.1"/>
    </source>
</evidence>
<feature type="domain" description="HTH hxlR-type" evidence="1">
    <location>
        <begin position="1"/>
        <end position="73"/>
    </location>
</feature>
<keyword evidence="3" id="KW-1185">Reference proteome</keyword>
<evidence type="ECO:0000313" key="3">
    <source>
        <dbReference type="Proteomes" id="UP000586918"/>
    </source>
</evidence>
<name>A0A848DDQ7_9PSEU</name>
<gene>
    <name evidence="2" type="ORF">HF519_03770</name>
</gene>
<dbReference type="InterPro" id="IPR036388">
    <property type="entry name" value="WH-like_DNA-bd_sf"/>
</dbReference>
<comment type="caution">
    <text evidence="2">The sequence shown here is derived from an EMBL/GenBank/DDBJ whole genome shotgun (WGS) entry which is preliminary data.</text>
</comment>
<proteinExistence type="predicted"/>
<evidence type="ECO:0000259" key="1">
    <source>
        <dbReference type="PROSITE" id="PS51118"/>
    </source>
</evidence>
<sequence length="78" mass="8486">MSTQVAGVGYPERGDAFDSECPARSVLDGFVDREVIPATPPQVSYSLTEWGQGVTEHLTGLIEWINLRVPDVLVARQG</sequence>
<dbReference type="RefSeq" id="WP_169410212.1">
    <property type="nucleotide sequence ID" value="NZ_JAAXKZ010000008.1"/>
</dbReference>
<accession>A0A848DDQ7</accession>
<reference evidence="2 3" key="1">
    <citation type="submission" date="2020-04" db="EMBL/GenBank/DDBJ databases">
        <authorList>
            <person name="Klaysubun C."/>
            <person name="Duangmal K."/>
            <person name="Lipun K."/>
        </authorList>
    </citation>
    <scope>NUCLEOTIDE SEQUENCE [LARGE SCALE GENOMIC DNA]</scope>
    <source>
        <strain evidence="2 3">DSM 45300</strain>
    </source>
</reference>
<dbReference type="InterPro" id="IPR036390">
    <property type="entry name" value="WH_DNA-bd_sf"/>
</dbReference>
<dbReference type="PROSITE" id="PS51118">
    <property type="entry name" value="HTH_HXLR"/>
    <property type="match status" value="1"/>
</dbReference>
<protein>
    <submittedName>
        <fullName evidence="2">Helix-turn-helix transcriptional regulator</fullName>
    </submittedName>
</protein>